<feature type="compositionally biased region" description="Polar residues" evidence="1">
    <location>
        <begin position="2143"/>
        <end position="2163"/>
    </location>
</feature>
<feature type="region of interest" description="Disordered" evidence="1">
    <location>
        <begin position="107"/>
        <end position="170"/>
    </location>
</feature>
<evidence type="ECO:0000313" key="3">
    <source>
        <dbReference type="Proteomes" id="UP000224006"/>
    </source>
</evidence>
<gene>
    <name evidence="2" type="ORF">BESB_039350</name>
</gene>
<evidence type="ECO:0000256" key="1">
    <source>
        <dbReference type="SAM" id="MobiDB-lite"/>
    </source>
</evidence>
<feature type="compositionally biased region" description="Low complexity" evidence="1">
    <location>
        <begin position="118"/>
        <end position="131"/>
    </location>
</feature>
<feature type="compositionally biased region" description="Basic and acidic residues" evidence="1">
    <location>
        <begin position="458"/>
        <end position="472"/>
    </location>
</feature>
<keyword evidence="3" id="KW-1185">Reference proteome</keyword>
<sequence>MEGDGRAFPWGALPPCTPRGSPGGPRADFPNEGRRQPNAFLRQKEALPSVSQSSPRCAHVMSGLDGAPFSPSVSDSPPTAPHPSAPSSPSLKLAGCAAAFATHTPQTVLLIPPPPPSSGVSSWRFSRSLSSRARRSPQSHSPCPGVSPRRRDGMSRAASPCSAEAPSKTRPEASRAAWSLLTCCGSSVVLTPLPEESRPRWPHSGVPRGDERVADSGCGESEDPRQAFCALPSASLPFTARRECDASTPARGATRPLVYSVHTAGVTTLSFSASLGVVCSTQRPAPHTSHFASIWCPYTLQERARLPLDFAARAEVVSTAFMTARLGLLLLIRDSKHSIVGYMNLRRTLHSGTPPFASRAGPGLSPPWSLDRVSVAGRGPRALLSPDFVVDCGRQPVLGLAVEPAVTTASYPSLSRALSSRFLSSSSATRFATFGQGHLRLWTLMPRRSEASLNSTRARRDERGGYGSRREDATEDEMAPPSFRSCCFGPAFLSHDVRSASSRGVCTRGGSRGSLASGAFFSSASSRPRARCASGRFGESVRATTSARPPASGSIRGSLQPPFRFPGLPAAALRQPSAAPPLVTAAAFLPESRELLAGTAEGVVFIFRGLTAVRAVAVSSLSPAPLPCICLLVPFHKTLLFVATRDGTLTLLRTTGASQRLKPCSPNAQRLSAGGAKSQTAAKATEAKVRPARDATDASSGCLTPRKSLAPASRAGGGRLTRGPRFPARFYRGDSSGDEAEGTPTDGDLGRTAWGFEKSEEKHLADETRTPPTQPSSRASLYSTRCPSACFATPRRGAVSPAARPGDFQRMRKTPAAVCRQQKALSRPAPAPFADRVFDRPVRTPRSSYAAAFGRPRALAAGAATPRAASSRPARRNLSRHAVRKRATEHQPGLEEPRMEARGAWKREFSASPCRSLTINRKHSPSPRDKESRSVCLLGFEGDLWPAAASTFSGRSPLAIDSGVDSSLRGLSPRLRISPEPTTLNFHGAASTSPRAPPRELQEPRAAPAAQSNSERRSLHVREILCFHSRRASPSLLPHVPARQSSLPLSSEASPVPAWVSAAGASAGGLSLPSLSDSFSSPGDCHYPGATTATTAPATPCASRALPAAFSQPSRISPWIPAQFAALVGWAVLPAAGAARPSSAPTVVLVTQSHILSLAVAPFCVSSSRLLAQKPWGTADAAASLAVPAAPPLALYVHSDEAAGEGDEALRQGAEDRDERGAHRLRRRDAARGGRQIGDEGAEGRRGDTRGLQAAEAPQRERSEIRETRKPSATDMRQIKEMKEEIAARCGSFFVVGGKCAVGGVAQCWTVDADSDSLRPTGLPIFFESGVSAVALSTPQRLPGASPPSPSGLLRCASLPSVGAWLAVGCDDGTVWLFLVALSSSPQPGHTPRASPSSTSLAGSAPLSVRVCLASAPYCRPQKAAARVAALAFGGRASAPSWLAVAYHGAGVQCLAVGEVSPSDRASPAVAPVCPSFLFSRDWRIASPPCGCGVLGCGETDRAEVGDAERGDASATQERARSGFQKNGGGAVAGSARRYSSPRVFTLFSDGEEGFPANCELLYVWPTGAGDECQERPAALSRRPLSCRGGGVRTPRTWQDGLESPALKRNSESAFSQIGSGALRRRLACVFGPSLTFPIFLFPQLYLSPPSAAPVCVLRFAGLAKRSVAPEESSCYRFASVSTASWSSLLFSSSTPGARGVASRCTTASSAGARTPEVAREYEELLLCQATDGTLAAFYVPSGRRPADESLSQVSPFTRFFPWMSPLALRAPGALRGRTHGGRTALEAAAAKTLLPGPYHQGVSPASAFLVAFYHPAEHTLACVTLPAPWRRLPLESSLAASSFCSNSEKQNLRRGQGESRSPSRTGRQNPLHERPAGVAPIRRDSAQRPAGRGRLPFFPWSSETDEREEAAVGQRHCAPSARSCIQPLPEAAPFLRGAGLAGLFKRSPSQSRRIGSCGERDECGSRDTRGDPADARNVVLNWEGFRGQPKSADGEAHSPHDGKTRDETQLAATLRSALHSARVAPQRIVYDAPPTALLWLCSCPGASSFLRGRQSSSHATEEPQSFPAVNREYLVSVSGRDGGLLLWEVAECLRLNTQDPQLPSCETVEGSTEAARPMQQLPKGPAVHYWSSGAGDGRWTLESDSAVTPNERASSRSLTTRKPSNHAEGEIWFPQQCAQNRVHGKEGFCQDDIRASSEVSGSQHLRGWSGPRGTQHRSTPNGNDVQWRRDRASREEGAREPSGLPRAAHSSRHLIRDGMLGLQLHGRADYSQ</sequence>
<dbReference type="Proteomes" id="UP000224006">
    <property type="component" value="Chromosome II"/>
</dbReference>
<feature type="compositionally biased region" description="Basic and acidic residues" evidence="1">
    <location>
        <begin position="1959"/>
        <end position="1975"/>
    </location>
</feature>
<feature type="compositionally biased region" description="Basic and acidic residues" evidence="1">
    <location>
        <begin position="886"/>
        <end position="904"/>
    </location>
</feature>
<dbReference type="RefSeq" id="XP_029221486.1">
    <property type="nucleotide sequence ID" value="XM_029362521.1"/>
</dbReference>
<feature type="region of interest" description="Disordered" evidence="1">
    <location>
        <begin position="1846"/>
        <end position="1915"/>
    </location>
</feature>
<feature type="compositionally biased region" description="Low complexity" evidence="1">
    <location>
        <begin position="859"/>
        <end position="872"/>
    </location>
</feature>
<feature type="compositionally biased region" description="Basic residues" evidence="1">
    <location>
        <begin position="873"/>
        <end position="885"/>
    </location>
</feature>
<feature type="compositionally biased region" description="Polar residues" evidence="1">
    <location>
        <begin position="980"/>
        <end position="994"/>
    </location>
</feature>
<feature type="region of interest" description="Disordered" evidence="1">
    <location>
        <begin position="971"/>
        <end position="1016"/>
    </location>
</feature>
<feature type="region of interest" description="Disordered" evidence="1">
    <location>
        <begin position="194"/>
        <end position="219"/>
    </location>
</feature>
<feature type="compositionally biased region" description="Basic and acidic residues" evidence="1">
    <location>
        <begin position="1208"/>
        <end position="1232"/>
    </location>
</feature>
<protein>
    <submittedName>
        <fullName evidence="2">Uncharacterized protein</fullName>
    </submittedName>
</protein>
<feature type="compositionally biased region" description="Basic and acidic residues" evidence="1">
    <location>
        <begin position="2227"/>
        <end position="2240"/>
    </location>
</feature>
<feature type="region of interest" description="Disordered" evidence="1">
    <location>
        <begin position="2143"/>
        <end position="2168"/>
    </location>
</feature>
<accession>A0A2A9MNK5</accession>
<proteinExistence type="predicted"/>
<evidence type="ECO:0000313" key="2">
    <source>
        <dbReference type="EMBL" id="PFH37477.1"/>
    </source>
</evidence>
<dbReference type="OrthoDB" id="345815at2759"/>
<dbReference type="KEGG" id="bbes:BESB_039350"/>
<dbReference type="EMBL" id="NWUJ01000002">
    <property type="protein sequence ID" value="PFH37477.1"/>
    <property type="molecule type" value="Genomic_DNA"/>
</dbReference>
<feature type="region of interest" description="Disordered" evidence="1">
    <location>
        <begin position="2200"/>
        <end position="2252"/>
    </location>
</feature>
<feature type="compositionally biased region" description="Basic and acidic residues" evidence="1">
    <location>
        <begin position="1258"/>
        <end position="1277"/>
    </location>
</feature>
<feature type="region of interest" description="Disordered" evidence="1">
    <location>
        <begin position="1508"/>
        <end position="1529"/>
    </location>
</feature>
<feature type="compositionally biased region" description="Basic and acidic residues" evidence="1">
    <location>
        <begin position="757"/>
        <end position="769"/>
    </location>
</feature>
<dbReference type="GeneID" id="40308916"/>
<feature type="region of interest" description="Disordered" evidence="1">
    <location>
        <begin position="451"/>
        <end position="476"/>
    </location>
</feature>
<feature type="compositionally biased region" description="Basic and acidic residues" evidence="1">
    <location>
        <begin position="685"/>
        <end position="696"/>
    </location>
</feature>
<dbReference type="VEuPathDB" id="ToxoDB:BESB_039350"/>
<feature type="compositionally biased region" description="Polar residues" evidence="1">
    <location>
        <begin position="1859"/>
        <end position="1869"/>
    </location>
</feature>
<name>A0A2A9MNK5_BESBE</name>
<feature type="region of interest" description="Disordered" evidence="1">
    <location>
        <begin position="859"/>
        <end position="904"/>
    </location>
</feature>
<reference evidence="2 3" key="1">
    <citation type="submission" date="2017-09" db="EMBL/GenBank/DDBJ databases">
        <title>Genome sequencing of Besnoitia besnoiti strain Bb-Ger1.</title>
        <authorList>
            <person name="Schares G."/>
            <person name="Venepally P."/>
            <person name="Lorenzi H.A."/>
        </authorList>
    </citation>
    <scope>NUCLEOTIDE SEQUENCE [LARGE SCALE GENOMIC DNA]</scope>
    <source>
        <strain evidence="2 3">Bb-Ger1</strain>
    </source>
</reference>
<organism evidence="2 3">
    <name type="scientific">Besnoitia besnoiti</name>
    <name type="common">Apicomplexan protozoan</name>
    <dbReference type="NCBI Taxonomy" id="94643"/>
    <lineage>
        <taxon>Eukaryota</taxon>
        <taxon>Sar</taxon>
        <taxon>Alveolata</taxon>
        <taxon>Apicomplexa</taxon>
        <taxon>Conoidasida</taxon>
        <taxon>Coccidia</taxon>
        <taxon>Eucoccidiorida</taxon>
        <taxon>Eimeriorina</taxon>
        <taxon>Sarcocystidae</taxon>
        <taxon>Besnoitia</taxon>
    </lineage>
</organism>
<feature type="compositionally biased region" description="Basic and acidic residues" evidence="1">
    <location>
        <begin position="1993"/>
        <end position="2007"/>
    </location>
</feature>
<feature type="compositionally biased region" description="Basic and acidic residues" evidence="1">
    <location>
        <begin position="1871"/>
        <end position="1887"/>
    </location>
</feature>
<feature type="region of interest" description="Disordered" evidence="1">
    <location>
        <begin position="661"/>
        <end position="781"/>
    </location>
</feature>
<comment type="caution">
    <text evidence="2">The sequence shown here is derived from an EMBL/GenBank/DDBJ whole genome shotgun (WGS) entry which is preliminary data.</text>
</comment>
<feature type="region of interest" description="Disordered" evidence="1">
    <location>
        <begin position="1"/>
        <end position="91"/>
    </location>
</feature>
<feature type="region of interest" description="Disordered" evidence="1">
    <location>
        <begin position="1947"/>
        <end position="2007"/>
    </location>
</feature>
<feature type="region of interest" description="Disordered" evidence="1">
    <location>
        <begin position="1204"/>
        <end position="1277"/>
    </location>
</feature>